<gene>
    <name evidence="1" type="ORF">g.17478</name>
</gene>
<accession>A0A2S2QI32</accession>
<protein>
    <submittedName>
        <fullName evidence="1">Uncharacterized protein</fullName>
    </submittedName>
</protein>
<proteinExistence type="predicted"/>
<sequence>MLNAVDVIMSVSLVHCRSELHNARIYTMSTLKSKPKKIIVIVLLEYEYLEFHYLRSNRWLVCVRYSKNPNRCFSSIQSSVKVLLSPRAAYNYEHNDILF</sequence>
<organism evidence="1">
    <name type="scientific">Sipha flava</name>
    <name type="common">yellow sugarcane aphid</name>
    <dbReference type="NCBI Taxonomy" id="143950"/>
    <lineage>
        <taxon>Eukaryota</taxon>
        <taxon>Metazoa</taxon>
        <taxon>Ecdysozoa</taxon>
        <taxon>Arthropoda</taxon>
        <taxon>Hexapoda</taxon>
        <taxon>Insecta</taxon>
        <taxon>Pterygota</taxon>
        <taxon>Neoptera</taxon>
        <taxon>Paraneoptera</taxon>
        <taxon>Hemiptera</taxon>
        <taxon>Sternorrhyncha</taxon>
        <taxon>Aphidomorpha</taxon>
        <taxon>Aphidoidea</taxon>
        <taxon>Aphididae</taxon>
        <taxon>Sipha</taxon>
    </lineage>
</organism>
<reference evidence="1" key="1">
    <citation type="submission" date="2018-04" db="EMBL/GenBank/DDBJ databases">
        <title>Transcriptome assembly of Sipha flava.</title>
        <authorList>
            <person name="Scully E.D."/>
            <person name="Geib S.M."/>
            <person name="Palmer N.A."/>
            <person name="Koch K."/>
            <person name="Bradshaw J."/>
            <person name="Heng-Moss T."/>
            <person name="Sarath G."/>
        </authorList>
    </citation>
    <scope>NUCLEOTIDE SEQUENCE</scope>
</reference>
<evidence type="ECO:0000313" key="1">
    <source>
        <dbReference type="EMBL" id="MBY77395.1"/>
    </source>
</evidence>
<dbReference type="EMBL" id="GGMS01008192">
    <property type="protein sequence ID" value="MBY77395.1"/>
    <property type="molecule type" value="Transcribed_RNA"/>
</dbReference>
<name>A0A2S2QI32_9HEMI</name>
<dbReference type="AlphaFoldDB" id="A0A2S2QI32"/>